<dbReference type="Gene3D" id="3.40.30.120">
    <property type="match status" value="1"/>
</dbReference>
<dbReference type="PANTHER" id="PTHR43004">
    <property type="entry name" value="TRK SYSTEM POTASSIUM UPTAKE PROTEIN"/>
    <property type="match status" value="1"/>
</dbReference>
<keyword evidence="6" id="KW-1185">Reference proteome</keyword>
<evidence type="ECO:0000313" key="6">
    <source>
        <dbReference type="Proteomes" id="UP000245697"/>
    </source>
</evidence>
<dbReference type="OrthoDB" id="3647401at2"/>
<evidence type="ECO:0000256" key="1">
    <source>
        <dbReference type="ARBA" id="ARBA00001974"/>
    </source>
</evidence>
<evidence type="ECO:0000256" key="3">
    <source>
        <dbReference type="ARBA" id="ARBA00022827"/>
    </source>
</evidence>
<evidence type="ECO:0000256" key="2">
    <source>
        <dbReference type="ARBA" id="ARBA00022630"/>
    </source>
</evidence>
<dbReference type="PANTHER" id="PTHR43004:SF19">
    <property type="entry name" value="BINDING MONOOXYGENASE, PUTATIVE (JCVI)-RELATED"/>
    <property type="match status" value="1"/>
</dbReference>
<feature type="domain" description="FAD-binding" evidence="4">
    <location>
        <begin position="3"/>
        <end position="330"/>
    </location>
</feature>
<dbReference type="Pfam" id="PF01494">
    <property type="entry name" value="FAD_binding_3"/>
    <property type="match status" value="1"/>
</dbReference>
<evidence type="ECO:0000313" key="5">
    <source>
        <dbReference type="EMBL" id="PWK51046.1"/>
    </source>
</evidence>
<dbReference type="InterPro" id="IPR002938">
    <property type="entry name" value="FAD-bd"/>
</dbReference>
<gene>
    <name evidence="5" type="ORF">BC793_10272</name>
</gene>
<reference evidence="5 6" key="1">
    <citation type="submission" date="2018-05" db="EMBL/GenBank/DDBJ databases">
        <title>Genomic Encyclopedia of Archaeal and Bacterial Type Strains, Phase II (KMG-II): from individual species to whole genera.</title>
        <authorList>
            <person name="Goeker M."/>
        </authorList>
    </citation>
    <scope>NUCLEOTIDE SEQUENCE [LARGE SCALE GENOMIC DNA]</scope>
    <source>
        <strain evidence="5 6">DSM 45184</strain>
    </source>
</reference>
<protein>
    <submittedName>
        <fullName evidence="5">2-polyprenyl-6-methoxyphenol hydroxylase-like FAD-dependent oxidoreductase</fullName>
    </submittedName>
</protein>
<proteinExistence type="predicted"/>
<dbReference type="EMBL" id="QGGR01000002">
    <property type="protein sequence ID" value="PWK51046.1"/>
    <property type="molecule type" value="Genomic_DNA"/>
</dbReference>
<dbReference type="AlphaFoldDB" id="A0A316FTK7"/>
<accession>A0A316FTK7</accession>
<comment type="caution">
    <text evidence="5">The sequence shown here is derived from an EMBL/GenBank/DDBJ whole genome shotgun (WGS) entry which is preliminary data.</text>
</comment>
<dbReference type="SUPFAM" id="SSF51905">
    <property type="entry name" value="FAD/NAD(P)-binding domain"/>
    <property type="match status" value="1"/>
</dbReference>
<dbReference type="InterPro" id="IPR036188">
    <property type="entry name" value="FAD/NAD-bd_sf"/>
</dbReference>
<dbReference type="Gene3D" id="3.30.70.2450">
    <property type="match status" value="1"/>
</dbReference>
<organism evidence="5 6">
    <name type="scientific">Actinoplanes xinjiangensis</name>
    <dbReference type="NCBI Taxonomy" id="512350"/>
    <lineage>
        <taxon>Bacteria</taxon>
        <taxon>Bacillati</taxon>
        <taxon>Actinomycetota</taxon>
        <taxon>Actinomycetes</taxon>
        <taxon>Micromonosporales</taxon>
        <taxon>Micromonosporaceae</taxon>
        <taxon>Actinoplanes</taxon>
    </lineage>
</organism>
<dbReference type="Proteomes" id="UP000245697">
    <property type="component" value="Unassembled WGS sequence"/>
</dbReference>
<comment type="cofactor">
    <cofactor evidence="1">
        <name>FAD</name>
        <dbReference type="ChEBI" id="CHEBI:57692"/>
    </cofactor>
</comment>
<dbReference type="PRINTS" id="PR00420">
    <property type="entry name" value="RNGMNOXGNASE"/>
</dbReference>
<dbReference type="GO" id="GO:0016709">
    <property type="term" value="F:oxidoreductase activity, acting on paired donors, with incorporation or reduction of molecular oxygen, NAD(P)H as one donor, and incorporation of one atom of oxygen"/>
    <property type="evidence" value="ECO:0007669"/>
    <property type="project" value="UniProtKB-ARBA"/>
</dbReference>
<sequence length="469" mass="50376">MHTTVAIIGAGPTGLLLAGDLALAGIPVTVFERRSETSNLTRAFGVHARTLEMLDARGLADGILTGGARVERLRLFDRIRLDLTGLPSRYPFLLITPQYRVETALEERALAAGARIERGASLTSLRPDGERVTLEFGDRTVTADWVIGTDGAHSTVRRQLGLPFPGRAVLTSIMLADVRLAAPPEDVLAVDSVGDGFAMVAPFGDGWYRIFAWDRRRQVADDVPITLDEIREVTRRVHGTDFGITEARWLSRFHSDERQAPHYRVGRVFLAGDAAHVHSPAGGQGMNTGLQDAANLSWKLAATIHGWAPAGLLDSYETERHPVGRLVLRSSGALVRMAMMRSAVARRLRNTVGAALLALPPVVRRATGVISGVGIGYPGAPRAGDVTLRGGGRLYEALRSGRHVLLTPEPDDLSGYGERLVVAAPEAETSDAVLVRPDGYVAWRGPVTGTAAALTRFLGPGRMSHSAAR</sequence>
<dbReference type="RefSeq" id="WP_109589260.1">
    <property type="nucleotide sequence ID" value="NZ_BONA01000048.1"/>
</dbReference>
<dbReference type="GO" id="GO:0071949">
    <property type="term" value="F:FAD binding"/>
    <property type="evidence" value="ECO:0007669"/>
    <property type="project" value="InterPro"/>
</dbReference>
<keyword evidence="3" id="KW-0274">FAD</keyword>
<dbReference type="Pfam" id="PF21274">
    <property type="entry name" value="Rng_hyd_C"/>
    <property type="match status" value="1"/>
</dbReference>
<evidence type="ECO:0000259" key="4">
    <source>
        <dbReference type="Pfam" id="PF01494"/>
    </source>
</evidence>
<dbReference type="InterPro" id="IPR050641">
    <property type="entry name" value="RIFMO-like"/>
</dbReference>
<keyword evidence="2" id="KW-0285">Flavoprotein</keyword>
<dbReference type="Gene3D" id="3.50.50.60">
    <property type="entry name" value="FAD/NAD(P)-binding domain"/>
    <property type="match status" value="1"/>
</dbReference>
<name>A0A316FTK7_9ACTN</name>